<dbReference type="EMBL" id="KN716529">
    <property type="protein sequence ID" value="KJH43740.1"/>
    <property type="molecule type" value="Genomic_DNA"/>
</dbReference>
<accession>A0A0D8XGF8</accession>
<dbReference type="Pfam" id="PF00069">
    <property type="entry name" value="Pkinase"/>
    <property type="match status" value="1"/>
</dbReference>
<evidence type="ECO:0000256" key="5">
    <source>
        <dbReference type="PROSITE-ProRule" id="PRU10141"/>
    </source>
</evidence>
<dbReference type="InterPro" id="IPR008271">
    <property type="entry name" value="Ser/Thr_kinase_AS"/>
</dbReference>
<dbReference type="STRING" id="29172.A0A0D8XGF8"/>
<keyword evidence="4" id="KW-0460">Magnesium</keyword>
<dbReference type="FunFam" id="1.10.510.10:FF:000571">
    <property type="entry name" value="Maternal embryonic leucine zipper kinase"/>
    <property type="match status" value="1"/>
</dbReference>
<dbReference type="GO" id="GO:0004674">
    <property type="term" value="F:protein serine/threonine kinase activity"/>
    <property type="evidence" value="ECO:0007669"/>
    <property type="project" value="UniProtKB-KW"/>
</dbReference>
<dbReference type="PROSITE" id="PS50006">
    <property type="entry name" value="FHA_DOMAIN"/>
    <property type="match status" value="1"/>
</dbReference>
<dbReference type="OrthoDB" id="40902at2759"/>
<name>A0A0D8XGF8_DICVI</name>
<dbReference type="InterPro" id="IPR000253">
    <property type="entry name" value="FHA_dom"/>
</dbReference>
<evidence type="ECO:0000259" key="7">
    <source>
        <dbReference type="PROSITE" id="PS50006"/>
    </source>
</evidence>
<dbReference type="PROSITE" id="PS00107">
    <property type="entry name" value="PROTEIN_KINASE_ATP"/>
    <property type="match status" value="1"/>
</dbReference>
<reference evidence="10" key="2">
    <citation type="journal article" date="2016" name="Sci. Rep.">
        <title>Dictyocaulus viviparus genome, variome and transcriptome elucidate lungworm biology and support future intervention.</title>
        <authorList>
            <person name="McNulty S.N."/>
            <person name="Strube C."/>
            <person name="Rosa B.A."/>
            <person name="Martin J.C."/>
            <person name="Tyagi R."/>
            <person name="Choi Y.J."/>
            <person name="Wang Q."/>
            <person name="Hallsworth Pepin K."/>
            <person name="Zhang X."/>
            <person name="Ozersky P."/>
            <person name="Wilson R.K."/>
            <person name="Sternberg P.W."/>
            <person name="Gasser R.B."/>
            <person name="Mitreva M."/>
        </authorList>
    </citation>
    <scope>NUCLEOTIDE SEQUENCE [LARGE SCALE GENOMIC DNA]</scope>
    <source>
        <strain evidence="10">HannoverDv2000</strain>
    </source>
</reference>
<dbReference type="Pfam" id="PF00498">
    <property type="entry name" value="FHA"/>
    <property type="match status" value="1"/>
</dbReference>
<keyword evidence="9" id="KW-0808">Transferase</keyword>
<gene>
    <name evidence="9" type="ORF">DICVIV_10228</name>
</gene>
<dbReference type="Gene3D" id="1.10.510.10">
    <property type="entry name" value="Transferase(Phosphotransferase) domain 1"/>
    <property type="match status" value="1"/>
</dbReference>
<dbReference type="Proteomes" id="UP000053766">
    <property type="component" value="Unassembled WGS sequence"/>
</dbReference>
<feature type="domain" description="Protein kinase" evidence="8">
    <location>
        <begin position="112"/>
        <end position="381"/>
    </location>
</feature>
<keyword evidence="3 5" id="KW-0067">ATP-binding</keyword>
<evidence type="ECO:0000256" key="2">
    <source>
        <dbReference type="ARBA" id="ARBA00022741"/>
    </source>
</evidence>
<dbReference type="InterPro" id="IPR008984">
    <property type="entry name" value="SMAD_FHA_dom_sf"/>
</dbReference>
<evidence type="ECO:0000313" key="9">
    <source>
        <dbReference type="EMBL" id="KJH43740.1"/>
    </source>
</evidence>
<comment type="similarity">
    <text evidence="6">Belongs to the protein kinase superfamily.</text>
</comment>
<feature type="domain" description="FHA" evidence="7">
    <location>
        <begin position="10"/>
        <end position="69"/>
    </location>
</feature>
<evidence type="ECO:0000256" key="4">
    <source>
        <dbReference type="ARBA" id="ARBA00022842"/>
    </source>
</evidence>
<evidence type="ECO:0000259" key="8">
    <source>
        <dbReference type="PROSITE" id="PS50011"/>
    </source>
</evidence>
<dbReference type="InterPro" id="IPR000719">
    <property type="entry name" value="Prot_kinase_dom"/>
</dbReference>
<dbReference type="PROSITE" id="PS50011">
    <property type="entry name" value="PROTEIN_KINASE_DOM"/>
    <property type="match status" value="1"/>
</dbReference>
<keyword evidence="2 5" id="KW-0547">Nucleotide-binding</keyword>
<protein>
    <submittedName>
        <fullName evidence="9">Kinase domain protein</fullName>
    </submittedName>
</protein>
<dbReference type="SUPFAM" id="SSF56112">
    <property type="entry name" value="Protein kinase-like (PK-like)"/>
    <property type="match status" value="1"/>
</dbReference>
<proteinExistence type="inferred from homology"/>
<organism evidence="9 10">
    <name type="scientific">Dictyocaulus viviparus</name>
    <name type="common">Bovine lungworm</name>
    <dbReference type="NCBI Taxonomy" id="29172"/>
    <lineage>
        <taxon>Eukaryota</taxon>
        <taxon>Metazoa</taxon>
        <taxon>Ecdysozoa</taxon>
        <taxon>Nematoda</taxon>
        <taxon>Chromadorea</taxon>
        <taxon>Rhabditida</taxon>
        <taxon>Rhabditina</taxon>
        <taxon>Rhabditomorpha</taxon>
        <taxon>Strongyloidea</taxon>
        <taxon>Metastrongylidae</taxon>
        <taxon>Dictyocaulus</taxon>
    </lineage>
</organism>
<evidence type="ECO:0000256" key="3">
    <source>
        <dbReference type="ARBA" id="ARBA00022840"/>
    </source>
</evidence>
<reference evidence="9 10" key="1">
    <citation type="submission" date="2013-11" db="EMBL/GenBank/DDBJ databases">
        <title>Draft genome of the bovine lungworm Dictyocaulus viviparus.</title>
        <authorList>
            <person name="Mitreva M."/>
        </authorList>
    </citation>
    <scope>NUCLEOTIDE SEQUENCE [LARGE SCALE GENOMIC DNA]</scope>
    <source>
        <strain evidence="9 10">HannoverDv2000</strain>
    </source>
</reference>
<dbReference type="SUPFAM" id="SSF49879">
    <property type="entry name" value="SMAD/FHA domain"/>
    <property type="match status" value="1"/>
</dbReference>
<sequence length="401" mass="45572">MISELREPTFICGRGFPENVNFDFSALKNTRRWIYNIISKQHFRLDRIDGKTVLTDLSFNGTFVNQKFVGKCSTQVLDNGDVISCGRADIHVFLYEENWSQAYPVELTNNYIMTNTSLGKGGYGVVLLGKVRKNCQIPVAVKVLNTAQLSRRFSRAVSKAKDVEKEVSIMLKINHPNCTDFLDWVETANTTYIVMEMVGGGELFDRIVDAKWNGMGFGEELCKFYGWQLLSAVEYLHENHITHRDIKPENILCMTKDDHTLVKLADFGLAKGNGRSTMKTFCGTPAYMAPEMIDNNDVPYSARVDMWSLGVVLFTGICGYPPFSDDYSDMDLNTQIKKGRLIFHNQWKFVTMETQFAIKSMLRVDPMLRSSAVDVLKKPWLHDSVAVAKAKKALKCRRLET</sequence>
<dbReference type="Gene3D" id="2.60.200.20">
    <property type="match status" value="1"/>
</dbReference>
<keyword evidence="9" id="KW-0418">Kinase</keyword>
<dbReference type="InterPro" id="IPR011009">
    <property type="entry name" value="Kinase-like_dom_sf"/>
</dbReference>
<comment type="cofactor">
    <cofactor evidence="1">
        <name>Mg(2+)</name>
        <dbReference type="ChEBI" id="CHEBI:18420"/>
    </cofactor>
</comment>
<dbReference type="SMART" id="SM00220">
    <property type="entry name" value="S_TKc"/>
    <property type="match status" value="1"/>
</dbReference>
<dbReference type="GO" id="GO:0005524">
    <property type="term" value="F:ATP binding"/>
    <property type="evidence" value="ECO:0007669"/>
    <property type="project" value="UniProtKB-UniRule"/>
</dbReference>
<evidence type="ECO:0000256" key="6">
    <source>
        <dbReference type="RuleBase" id="RU000304"/>
    </source>
</evidence>
<dbReference type="PROSITE" id="PS00108">
    <property type="entry name" value="PROTEIN_KINASE_ST"/>
    <property type="match status" value="1"/>
</dbReference>
<dbReference type="InterPro" id="IPR017441">
    <property type="entry name" value="Protein_kinase_ATP_BS"/>
</dbReference>
<dbReference type="PANTHER" id="PTHR24347">
    <property type="entry name" value="SERINE/THREONINE-PROTEIN KINASE"/>
    <property type="match status" value="1"/>
</dbReference>
<keyword evidence="10" id="KW-1185">Reference proteome</keyword>
<evidence type="ECO:0000256" key="1">
    <source>
        <dbReference type="ARBA" id="ARBA00001946"/>
    </source>
</evidence>
<evidence type="ECO:0000313" key="10">
    <source>
        <dbReference type="Proteomes" id="UP000053766"/>
    </source>
</evidence>
<dbReference type="AlphaFoldDB" id="A0A0D8XGF8"/>
<keyword evidence="6" id="KW-0723">Serine/threonine-protein kinase</keyword>
<feature type="binding site" evidence="5">
    <location>
        <position position="142"/>
    </location>
    <ligand>
        <name>ATP</name>
        <dbReference type="ChEBI" id="CHEBI:30616"/>
    </ligand>
</feature>